<keyword evidence="3" id="KW-1185">Reference proteome</keyword>
<sequence length="178" mass="20643">VRLELSIRLVSCAMWITNAFYTALAIILIDCCAVIEGHTCRLCPKQWHYFEKTDSCYGKVSVTNAPYNRHEAFCTERGGHLASIHSAEEENFIHRFVSPNGFWLGMSRDLYSRWFWTDETIVNFVEWAPGEPNNYNEKEVCVYANRNGKWEDRKCDDRTISSSLCKKPAYTTDFGDED</sequence>
<accession>A0A914ZYJ0</accession>
<dbReference type="Gene3D" id="3.10.100.10">
    <property type="entry name" value="Mannose-Binding Protein A, subunit A"/>
    <property type="match status" value="1"/>
</dbReference>
<evidence type="ECO:0000313" key="3">
    <source>
        <dbReference type="Proteomes" id="UP000887569"/>
    </source>
</evidence>
<evidence type="ECO:0000259" key="2">
    <source>
        <dbReference type="PROSITE" id="PS50041"/>
    </source>
</evidence>
<dbReference type="Pfam" id="PF00059">
    <property type="entry name" value="Lectin_C"/>
    <property type="match status" value="1"/>
</dbReference>
<dbReference type="InterPro" id="IPR016186">
    <property type="entry name" value="C-type_lectin-like/link_sf"/>
</dbReference>
<dbReference type="SUPFAM" id="SSF56436">
    <property type="entry name" value="C-type lectin-like"/>
    <property type="match status" value="1"/>
</dbReference>
<proteinExistence type="predicted"/>
<feature type="domain" description="C-type lectin" evidence="2">
    <location>
        <begin position="52"/>
        <end position="158"/>
    </location>
</feature>
<dbReference type="InterPro" id="IPR050111">
    <property type="entry name" value="C-type_lectin/snaclec_domain"/>
</dbReference>
<evidence type="ECO:0000313" key="4">
    <source>
        <dbReference type="WBParaSite" id="PgE043_g002_t01"/>
    </source>
</evidence>
<feature type="transmembrane region" description="Helical" evidence="1">
    <location>
        <begin position="7"/>
        <end position="29"/>
    </location>
</feature>
<organism evidence="3 4">
    <name type="scientific">Parascaris univalens</name>
    <name type="common">Nematode worm</name>
    <dbReference type="NCBI Taxonomy" id="6257"/>
    <lineage>
        <taxon>Eukaryota</taxon>
        <taxon>Metazoa</taxon>
        <taxon>Ecdysozoa</taxon>
        <taxon>Nematoda</taxon>
        <taxon>Chromadorea</taxon>
        <taxon>Rhabditida</taxon>
        <taxon>Spirurina</taxon>
        <taxon>Ascaridomorpha</taxon>
        <taxon>Ascaridoidea</taxon>
        <taxon>Ascarididae</taxon>
        <taxon>Parascaris</taxon>
    </lineage>
</organism>
<dbReference type="PROSITE" id="PS50041">
    <property type="entry name" value="C_TYPE_LECTIN_2"/>
    <property type="match status" value="1"/>
</dbReference>
<dbReference type="PANTHER" id="PTHR22803">
    <property type="entry name" value="MANNOSE, PHOSPHOLIPASE, LECTIN RECEPTOR RELATED"/>
    <property type="match status" value="1"/>
</dbReference>
<dbReference type="AlphaFoldDB" id="A0A914ZYJ0"/>
<dbReference type="CDD" id="cd00037">
    <property type="entry name" value="CLECT"/>
    <property type="match status" value="1"/>
</dbReference>
<dbReference type="SMART" id="SM00034">
    <property type="entry name" value="CLECT"/>
    <property type="match status" value="1"/>
</dbReference>
<reference evidence="4" key="1">
    <citation type="submission" date="2022-11" db="UniProtKB">
        <authorList>
            <consortium name="WormBaseParasite"/>
        </authorList>
    </citation>
    <scope>IDENTIFICATION</scope>
</reference>
<dbReference type="InterPro" id="IPR016187">
    <property type="entry name" value="CTDL_fold"/>
</dbReference>
<keyword evidence="1" id="KW-1133">Transmembrane helix</keyword>
<keyword evidence="1" id="KW-0472">Membrane</keyword>
<dbReference type="WBParaSite" id="PgE043_g002_t01">
    <property type="protein sequence ID" value="PgE043_g002_t01"/>
    <property type="gene ID" value="PgE043_g002"/>
</dbReference>
<dbReference type="InterPro" id="IPR001304">
    <property type="entry name" value="C-type_lectin-like"/>
</dbReference>
<evidence type="ECO:0000256" key="1">
    <source>
        <dbReference type="SAM" id="Phobius"/>
    </source>
</evidence>
<dbReference type="Proteomes" id="UP000887569">
    <property type="component" value="Unplaced"/>
</dbReference>
<name>A0A914ZYJ0_PARUN</name>
<keyword evidence="1" id="KW-0812">Transmembrane</keyword>
<protein>
    <submittedName>
        <fullName evidence="4">C-type lectin domain-containing protein</fullName>
    </submittedName>
</protein>